<reference evidence="1" key="1">
    <citation type="submission" date="2019-11" db="EMBL/GenBank/DDBJ databases">
        <authorList>
            <person name="Feng L."/>
        </authorList>
    </citation>
    <scope>NUCLEOTIDE SEQUENCE</scope>
    <source>
        <strain evidence="1">BgluceraseaLFYP119</strain>
    </source>
</reference>
<protein>
    <submittedName>
        <fullName evidence="1">Uncharacterized protein</fullName>
    </submittedName>
</protein>
<name>A0A6N2RK39_9FIRM</name>
<dbReference type="EMBL" id="CACRST010000008">
    <property type="protein sequence ID" value="VYS80639.1"/>
    <property type="molecule type" value="Genomic_DNA"/>
</dbReference>
<dbReference type="AlphaFoldDB" id="A0A6N2RK39"/>
<gene>
    <name evidence="1" type="ORF">BGLFYP119_00656</name>
</gene>
<sequence>MPVEERFLVAADPCMKNWEQAGMEDLAYVCRKISCHGIPCDLVWYSVLTGGLRRRNVESREDLNGTLEEILGIRPCEPNDLIKKYVKAKRKQYQKIIVVAMEENLSVIEERKDGIR</sequence>
<accession>A0A6N2RK39</accession>
<proteinExistence type="predicted"/>
<evidence type="ECO:0000313" key="1">
    <source>
        <dbReference type="EMBL" id="VYS80639.1"/>
    </source>
</evidence>
<organism evidence="1">
    <name type="scientific">Blautia glucerasea</name>
    <dbReference type="NCBI Taxonomy" id="536633"/>
    <lineage>
        <taxon>Bacteria</taxon>
        <taxon>Bacillati</taxon>
        <taxon>Bacillota</taxon>
        <taxon>Clostridia</taxon>
        <taxon>Lachnospirales</taxon>
        <taxon>Lachnospiraceae</taxon>
        <taxon>Blautia</taxon>
    </lineage>
</organism>